<dbReference type="AlphaFoldDB" id="A0A2C9EK98"/>
<sequence length="357" mass="39489">MIVRPIRVTDLPAVLSLLEGSCRELNNLSTDPERLAHRVRWAQRAFANQVERADADYLFVMEDDEQQVIGVCGLSGAIGLREPCYNYRVGTTHGSAPVLGIEKHIPTLFLCNEMTGQSLLCSLFLRRDHRQGYTGRLLSTARLLFVAEFPRLFGDKLVAELRGQLDSQGRSPFWDSLGRHFFKMGFQQANRLSSHGSKSFIAELMPRQPLYTCLLSPQAQAAIGQAHASTEQAVSILRDEGFSHQGCIDIFDGGPLIEAEVAKIRSVRESQTLPLLVGTPDAQAPVWLIHNRRLESCRITAAPGRLVSGCLLVDRLTAKRLQLQPGDSVRAVPLLACESRTALHAQRHLAPQSALLL</sequence>
<dbReference type="InterPro" id="IPR007041">
    <property type="entry name" value="Arg_succinylTrfase_AstA/AruG"/>
</dbReference>
<dbReference type="Gene3D" id="3.40.630.30">
    <property type="match status" value="1"/>
</dbReference>
<organism evidence="4 5">
    <name type="scientific">Pseudomonas protegens (strain DSM 19095 / LMG 27888 / CFBP 6595 / CHA0)</name>
    <dbReference type="NCBI Taxonomy" id="1124983"/>
    <lineage>
        <taxon>Bacteria</taxon>
        <taxon>Pseudomonadati</taxon>
        <taxon>Pseudomonadota</taxon>
        <taxon>Gammaproteobacteria</taxon>
        <taxon>Pseudomonadales</taxon>
        <taxon>Pseudomonadaceae</taxon>
        <taxon>Pseudomonas</taxon>
    </lineage>
</organism>
<keyword evidence="2 4" id="KW-0808">Transferase</keyword>
<dbReference type="EMBL" id="CP003190">
    <property type="protein sequence ID" value="AGL84074.1"/>
    <property type="molecule type" value="Genomic_DNA"/>
</dbReference>
<evidence type="ECO:0000256" key="3">
    <source>
        <dbReference type="ARBA" id="ARBA00023315"/>
    </source>
</evidence>
<dbReference type="KEGG" id="pprc:PFLCHA0_c23030"/>
<dbReference type="PANTHER" id="PTHR30420">
    <property type="entry name" value="N-SUCCINYLARGININE DIHYDROLASE"/>
    <property type="match status" value="1"/>
</dbReference>
<dbReference type="Pfam" id="PF04958">
    <property type="entry name" value="AstA"/>
    <property type="match status" value="1"/>
</dbReference>
<proteinExistence type="predicted"/>
<dbReference type="NCBIfam" id="TIGR03243">
    <property type="entry name" value="arg_catab_AOST"/>
    <property type="match status" value="1"/>
</dbReference>
<dbReference type="eggNOG" id="COG3138">
    <property type="taxonomic scope" value="Bacteria"/>
</dbReference>
<dbReference type="PANTHER" id="PTHR30420:SF1">
    <property type="entry name" value="ARGININE N-SUCCINYLTRANSFERASE"/>
    <property type="match status" value="1"/>
</dbReference>
<dbReference type="HOGENOM" id="CLU_057655_0_0_6"/>
<dbReference type="EC" id="2.3.1.109" evidence="4"/>
<keyword evidence="3 4" id="KW-0012">Acyltransferase</keyword>
<dbReference type="InterPro" id="IPR016181">
    <property type="entry name" value="Acyl_CoA_acyltransferase"/>
</dbReference>
<name>A0A2C9EK98_PSEPH</name>
<protein>
    <submittedName>
        <fullName evidence="4">Arginine N-succinyltransferase subunit beta</fullName>
        <ecNumber evidence="4">2.3.1.109</ecNumber>
    </submittedName>
</protein>
<dbReference type="GO" id="GO:0006527">
    <property type="term" value="P:L-arginine catabolic process"/>
    <property type="evidence" value="ECO:0007669"/>
    <property type="project" value="InterPro"/>
</dbReference>
<keyword evidence="1" id="KW-0056">Arginine metabolism</keyword>
<dbReference type="GeneID" id="57475295"/>
<accession>A0A2C9EK98</accession>
<evidence type="ECO:0000256" key="1">
    <source>
        <dbReference type="ARBA" id="ARBA00022503"/>
    </source>
</evidence>
<evidence type="ECO:0000313" key="5">
    <source>
        <dbReference type="Proteomes" id="UP000013940"/>
    </source>
</evidence>
<dbReference type="GO" id="GO:0008791">
    <property type="term" value="F:arginine N-succinyltransferase activity"/>
    <property type="evidence" value="ECO:0007669"/>
    <property type="project" value="UniProtKB-EC"/>
</dbReference>
<reference evidence="5" key="1">
    <citation type="journal article" date="2014" name="Genome Announc.">
        <title>Full-genome sequence of the plant growth-promoting bacterium Pseudomonas protegens CHA0.</title>
        <authorList>
            <person name="Jousset A."/>
            <person name="Schuldes J."/>
            <person name="Keel C."/>
            <person name="Maurhofer M."/>
            <person name="Daniel R."/>
            <person name="Scheu S."/>
            <person name="Thuermer A."/>
        </authorList>
    </citation>
    <scope>NUCLEOTIDE SEQUENCE [LARGE SCALE GENOMIC DNA]</scope>
    <source>
        <strain evidence="5">DSM 19095 / LMG 27888 / CFBP 6595 / CHA0</strain>
    </source>
</reference>
<dbReference type="RefSeq" id="WP_011060539.1">
    <property type="nucleotide sequence ID" value="NC_021237.1"/>
</dbReference>
<dbReference type="SUPFAM" id="SSF55729">
    <property type="entry name" value="Acyl-CoA N-acyltransferases (Nat)"/>
    <property type="match status" value="1"/>
</dbReference>
<dbReference type="Proteomes" id="UP000013940">
    <property type="component" value="Chromosome"/>
</dbReference>
<evidence type="ECO:0000256" key="2">
    <source>
        <dbReference type="ARBA" id="ARBA00022679"/>
    </source>
</evidence>
<evidence type="ECO:0000313" key="4">
    <source>
        <dbReference type="EMBL" id="AGL84074.1"/>
    </source>
</evidence>
<gene>
    <name evidence="4" type="primary">aruG1</name>
    <name evidence="4" type="ORF">PFLCHA0_c23030</name>
</gene>